<keyword evidence="5 7" id="KW-0012">Acyltransferase</keyword>
<dbReference type="PANTHER" id="PTHR43480">
    <property type="entry name" value="ACYL-[ACYL-CARRIER-PROTEIN]--UDP-N-ACETYLGLUCOSAMINE O-ACYLTRANSFERASE"/>
    <property type="match status" value="1"/>
</dbReference>
<evidence type="ECO:0000256" key="1">
    <source>
        <dbReference type="ARBA" id="ARBA00022516"/>
    </source>
</evidence>
<sequence>MISPLANVSPNAKIGKDVTIMPFAYIEDNVEIGDGCVIMPYVSIMSGTVLGKNNKVHQHAVLGSEPQDFRYRGEPSGLVIGDNNSIRENVVIARSSRGGQSSRIGNGNFLMDKVHFCHDVHLGDNCIIGIGTSVAGDCTIDSCTILSTSVVLNQSVHVGQWVLVQGGCRVSKDVPPYIIVAGNPPMYHGVNATVMTHSNVLKISDRILRHIISAYRLLSQAQFSLTDAIQKIKDQVPKSDEIYEILRFVENSKNGIVR</sequence>
<dbReference type="Pfam" id="PF13720">
    <property type="entry name" value="Acetyltransf_11"/>
    <property type="match status" value="1"/>
</dbReference>
<gene>
    <name evidence="7" type="primary">lpxA</name>
    <name evidence="7" type="ORF">IAA93_04085</name>
</gene>
<dbReference type="PIRSF" id="PIRSF000456">
    <property type="entry name" value="UDP-GlcNAc_acltr"/>
    <property type="match status" value="1"/>
</dbReference>
<evidence type="ECO:0000256" key="2">
    <source>
        <dbReference type="ARBA" id="ARBA00022556"/>
    </source>
</evidence>
<dbReference type="Pfam" id="PF00132">
    <property type="entry name" value="Hexapep"/>
    <property type="match status" value="2"/>
</dbReference>
<dbReference type="Proteomes" id="UP000787625">
    <property type="component" value="Unassembled WGS sequence"/>
</dbReference>
<dbReference type="GO" id="GO:0008780">
    <property type="term" value="F:acyl-[acyl-carrier-protein]-UDP-N-acetylglucosamine O-acyltransferase activity"/>
    <property type="evidence" value="ECO:0007669"/>
    <property type="project" value="UniProtKB-EC"/>
</dbReference>
<dbReference type="GO" id="GO:0009245">
    <property type="term" value="P:lipid A biosynthetic process"/>
    <property type="evidence" value="ECO:0007669"/>
    <property type="project" value="UniProtKB-KW"/>
</dbReference>
<dbReference type="AlphaFoldDB" id="A0A9D2UI64"/>
<keyword evidence="3 7" id="KW-0808">Transferase</keyword>
<dbReference type="InterPro" id="IPR010137">
    <property type="entry name" value="Lipid_A_LpxA"/>
</dbReference>
<dbReference type="Gene3D" id="1.20.1180.10">
    <property type="entry name" value="Udp N-acetylglucosamine O-acyltransferase, C-terminal domain"/>
    <property type="match status" value="1"/>
</dbReference>
<dbReference type="NCBIfam" id="TIGR01852">
    <property type="entry name" value="lipid_A_lpxA"/>
    <property type="match status" value="1"/>
</dbReference>
<dbReference type="Gene3D" id="2.160.10.10">
    <property type="entry name" value="Hexapeptide repeat proteins"/>
    <property type="match status" value="1"/>
</dbReference>
<evidence type="ECO:0000256" key="5">
    <source>
        <dbReference type="ARBA" id="ARBA00023315"/>
    </source>
</evidence>
<keyword evidence="1" id="KW-0444">Lipid biosynthesis</keyword>
<dbReference type="InterPro" id="IPR011004">
    <property type="entry name" value="Trimer_LpxA-like_sf"/>
</dbReference>
<proteinExistence type="predicted"/>
<keyword evidence="2" id="KW-0441">Lipid A biosynthesis</keyword>
<reference evidence="7" key="1">
    <citation type="journal article" date="2021" name="PeerJ">
        <title>Extensive microbial diversity within the chicken gut microbiome revealed by metagenomics and culture.</title>
        <authorList>
            <person name="Gilroy R."/>
            <person name="Ravi A."/>
            <person name="Getino M."/>
            <person name="Pursley I."/>
            <person name="Horton D.L."/>
            <person name="Alikhan N.F."/>
            <person name="Baker D."/>
            <person name="Gharbi K."/>
            <person name="Hall N."/>
            <person name="Watson M."/>
            <person name="Adriaenssens E.M."/>
            <person name="Foster-Nyarko E."/>
            <person name="Jarju S."/>
            <person name="Secka A."/>
            <person name="Antonio M."/>
            <person name="Oren A."/>
            <person name="Chaudhuri R.R."/>
            <person name="La Ragione R."/>
            <person name="Hildebrand F."/>
            <person name="Pallen M.J."/>
        </authorList>
    </citation>
    <scope>NUCLEOTIDE SEQUENCE</scope>
    <source>
        <strain evidence="7">MalCec1-1739</strain>
    </source>
</reference>
<dbReference type="InterPro" id="IPR037157">
    <property type="entry name" value="Acetyltransf_C_sf"/>
</dbReference>
<evidence type="ECO:0000259" key="6">
    <source>
        <dbReference type="Pfam" id="PF13720"/>
    </source>
</evidence>
<evidence type="ECO:0000256" key="4">
    <source>
        <dbReference type="ARBA" id="ARBA00023098"/>
    </source>
</evidence>
<organism evidence="7 8">
    <name type="scientific">Candidatus Avibacteroides avistercoris</name>
    <dbReference type="NCBI Taxonomy" id="2840690"/>
    <lineage>
        <taxon>Bacteria</taxon>
        <taxon>Pseudomonadati</taxon>
        <taxon>Bacteroidota</taxon>
        <taxon>Bacteroidia</taxon>
        <taxon>Bacteroidales</taxon>
        <taxon>Bacteroidaceae</taxon>
        <taxon>Bacteroidaceae incertae sedis</taxon>
        <taxon>Candidatus Avibacteroides</taxon>
    </lineage>
</organism>
<comment type="caution">
    <text evidence="7">The sequence shown here is derived from an EMBL/GenBank/DDBJ whole genome shotgun (WGS) entry which is preliminary data.</text>
</comment>
<dbReference type="EC" id="2.3.1.129" evidence="7"/>
<dbReference type="GO" id="GO:0016020">
    <property type="term" value="C:membrane"/>
    <property type="evidence" value="ECO:0007669"/>
    <property type="project" value="GOC"/>
</dbReference>
<dbReference type="InterPro" id="IPR029098">
    <property type="entry name" value="Acetyltransf_C"/>
</dbReference>
<keyword evidence="4" id="KW-0443">Lipid metabolism</keyword>
<dbReference type="EMBL" id="DWUP01000083">
    <property type="protein sequence ID" value="HJD52887.1"/>
    <property type="molecule type" value="Genomic_DNA"/>
</dbReference>
<dbReference type="NCBIfam" id="NF003657">
    <property type="entry name" value="PRK05289.1"/>
    <property type="match status" value="1"/>
</dbReference>
<dbReference type="InterPro" id="IPR001451">
    <property type="entry name" value="Hexapep"/>
</dbReference>
<protein>
    <submittedName>
        <fullName evidence="7">Acyl-ACP--UDP-N-acetylglucosamine O-acyltransferase</fullName>
        <ecNumber evidence="7">2.3.1.129</ecNumber>
    </submittedName>
</protein>
<dbReference type="PANTHER" id="PTHR43480:SF1">
    <property type="entry name" value="ACYL-[ACYL-CARRIER-PROTEIN]--UDP-N-ACETYLGLUCOSAMINE O-ACYLTRANSFERASE, MITOCHONDRIAL-RELATED"/>
    <property type="match status" value="1"/>
</dbReference>
<feature type="domain" description="UDP N-acetylglucosamine O-acyltransferase C-terminal" evidence="6">
    <location>
        <begin position="173"/>
        <end position="257"/>
    </location>
</feature>
<dbReference type="SUPFAM" id="SSF51161">
    <property type="entry name" value="Trimeric LpxA-like enzymes"/>
    <property type="match status" value="1"/>
</dbReference>
<evidence type="ECO:0000313" key="8">
    <source>
        <dbReference type="Proteomes" id="UP000787625"/>
    </source>
</evidence>
<evidence type="ECO:0000256" key="3">
    <source>
        <dbReference type="ARBA" id="ARBA00022679"/>
    </source>
</evidence>
<reference evidence="7" key="2">
    <citation type="submission" date="2021-04" db="EMBL/GenBank/DDBJ databases">
        <authorList>
            <person name="Gilroy R."/>
        </authorList>
    </citation>
    <scope>NUCLEOTIDE SEQUENCE</scope>
    <source>
        <strain evidence="7">MalCec1-1739</strain>
    </source>
</reference>
<evidence type="ECO:0000313" key="7">
    <source>
        <dbReference type="EMBL" id="HJD52887.1"/>
    </source>
</evidence>
<name>A0A9D2UI64_9BACT</name>
<accession>A0A9D2UI64</accession>